<gene>
    <name evidence="4" type="ORF">GII31_09485</name>
</gene>
<name>A0ABX6IND1_9ACTN</name>
<evidence type="ECO:0000313" key="5">
    <source>
        <dbReference type="Proteomes" id="UP001059836"/>
    </source>
</evidence>
<feature type="signal peptide" evidence="2">
    <location>
        <begin position="1"/>
        <end position="29"/>
    </location>
</feature>
<reference evidence="4" key="1">
    <citation type="journal article" date="2021" name="Nat. Microbiol.">
        <title>Cocultivation of an ultrasmall environmental parasitic bacterium with lytic ability against bacteria associated with wastewater foams.</title>
        <authorList>
            <person name="Batinovic S."/>
            <person name="Rose J.J.A."/>
            <person name="Ratcliffe J."/>
            <person name="Seviour R.J."/>
            <person name="Petrovski S."/>
        </authorList>
    </citation>
    <scope>NUCLEOTIDE SEQUENCE</scope>
    <source>
        <strain evidence="4">CON9</strain>
    </source>
</reference>
<accession>A0ABX6IND1</accession>
<dbReference type="InterPro" id="IPR029021">
    <property type="entry name" value="Prot-tyrosine_phosphatase-like"/>
</dbReference>
<keyword evidence="2" id="KW-0732">Signal</keyword>
<dbReference type="InterPro" id="IPR016130">
    <property type="entry name" value="Tyr_Pase_AS"/>
</dbReference>
<dbReference type="PANTHER" id="PTHR31126:SF1">
    <property type="entry name" value="TYROSINE SPECIFIC PROTEIN PHOSPHATASES DOMAIN-CONTAINING PROTEIN"/>
    <property type="match status" value="1"/>
</dbReference>
<dbReference type="Pfam" id="PF13350">
    <property type="entry name" value="Y_phosphatase3"/>
    <property type="match status" value="1"/>
</dbReference>
<sequence>MTTRSLSRPMRIFTGVAAVSVIALAPATAGQPGVATAAPADTGSSTTDAPAVATPSVIRLAGAENTRTFAAYTTTSGKHISPAVIRSDNLSKLTAADIRTLRSLKLTSIVDLRTQIESTVQPSRAIPGATRKNYDVLGQTPITNLIDLPSAYRAFVTAPTARAAFRKTLLDIKNTTSAGNSVLFHCSAGKDRTGWTSALLLSILGVDRATIERDYLASNTYRHASPSDPLNGVRIEWLRTSFAAADSKYGSLDGYLRKGLGLTTTDMNTLRANLLR</sequence>
<dbReference type="SUPFAM" id="SSF52799">
    <property type="entry name" value="(Phosphotyrosine protein) phosphatases II"/>
    <property type="match status" value="1"/>
</dbReference>
<protein>
    <submittedName>
        <fullName evidence="4">Protein-tyrosine-phosphatase</fullName>
    </submittedName>
</protein>
<dbReference type="PROSITE" id="PS00383">
    <property type="entry name" value="TYR_PHOSPHATASE_1"/>
    <property type="match status" value="1"/>
</dbReference>
<dbReference type="Gene3D" id="3.90.190.10">
    <property type="entry name" value="Protein tyrosine phosphatase superfamily"/>
    <property type="match status" value="1"/>
</dbReference>
<dbReference type="EMBL" id="CP045809">
    <property type="protein sequence ID" value="QHN37462.1"/>
    <property type="molecule type" value="Genomic_DNA"/>
</dbReference>
<dbReference type="InterPro" id="IPR026893">
    <property type="entry name" value="Tyr/Ser_Pase_IphP-type"/>
</dbReference>
<dbReference type="PANTHER" id="PTHR31126">
    <property type="entry name" value="TYROSINE-PROTEIN PHOSPHATASE"/>
    <property type="match status" value="1"/>
</dbReference>
<evidence type="ECO:0000256" key="2">
    <source>
        <dbReference type="SAM" id="SignalP"/>
    </source>
</evidence>
<keyword evidence="5" id="KW-1185">Reference proteome</keyword>
<comment type="similarity">
    <text evidence="1">Belongs to the protein-tyrosine phosphatase family.</text>
</comment>
<feature type="chain" id="PRO_5046247763" evidence="2">
    <location>
        <begin position="30"/>
        <end position="276"/>
    </location>
</feature>
<evidence type="ECO:0000259" key="3">
    <source>
        <dbReference type="PROSITE" id="PS50056"/>
    </source>
</evidence>
<dbReference type="InterPro" id="IPR000387">
    <property type="entry name" value="Tyr_Pase_dom"/>
</dbReference>
<evidence type="ECO:0000256" key="1">
    <source>
        <dbReference type="ARBA" id="ARBA00009580"/>
    </source>
</evidence>
<evidence type="ECO:0000313" key="4">
    <source>
        <dbReference type="EMBL" id="QHN37462.1"/>
    </source>
</evidence>
<proteinExistence type="inferred from homology"/>
<dbReference type="Proteomes" id="UP001059836">
    <property type="component" value="Chromosome"/>
</dbReference>
<dbReference type="PROSITE" id="PS50056">
    <property type="entry name" value="TYR_PHOSPHATASE_2"/>
    <property type="match status" value="1"/>
</dbReference>
<organism evidence="4 5">
    <name type="scientific">Gordonia pseudamarae</name>
    <dbReference type="NCBI Taxonomy" id="2831662"/>
    <lineage>
        <taxon>Bacteria</taxon>
        <taxon>Bacillati</taxon>
        <taxon>Actinomycetota</taxon>
        <taxon>Actinomycetes</taxon>
        <taxon>Mycobacteriales</taxon>
        <taxon>Gordoniaceae</taxon>
        <taxon>Gordonia</taxon>
    </lineage>
</organism>
<feature type="domain" description="Tyrosine specific protein phosphatases" evidence="3">
    <location>
        <begin position="163"/>
        <end position="194"/>
    </location>
</feature>